<evidence type="ECO:0000256" key="2">
    <source>
        <dbReference type="ARBA" id="ARBA00023002"/>
    </source>
</evidence>
<dbReference type="OrthoDB" id="9793825at2"/>
<dbReference type="PROSITE" id="PS00061">
    <property type="entry name" value="ADH_SHORT"/>
    <property type="match status" value="1"/>
</dbReference>
<proteinExistence type="inferred from homology"/>
<sequence length="278" mass="30946">MTQQSILITGCSSGIGRDTAITMQQRGWLVIASCRKQQDCDALRTKYGLDTVLIDYEKPETIETGLADALNITGGRLDVLFNNGAYAIPAAVEDLPTDALRSIFEANFFGWHSLTRAVIPLMRAQNSGRIIQNSSVLGFAAMRFRGAYNATKFALEGLTDTMRLELYGSGIKIILIEPGPIRTRIRENAYIQFQRWIKWEGAALEPIYRKGLIPRLSAIDPPKDTFELQVDAVTKAVIHAAESKQPKLRYRITLATSLMMVAKRLLSSRALDALARRI</sequence>
<dbReference type="PRINTS" id="PR00080">
    <property type="entry name" value="SDRFAMILY"/>
</dbReference>
<dbReference type="RefSeq" id="WP_013046816.1">
    <property type="nucleotide sequence ID" value="NC_014010.1"/>
</dbReference>
<dbReference type="InterPro" id="IPR051911">
    <property type="entry name" value="SDR_oxidoreductase"/>
</dbReference>
<dbReference type="SUPFAM" id="SSF51735">
    <property type="entry name" value="NAD(P)-binding Rossmann-fold domains"/>
    <property type="match status" value="1"/>
</dbReference>
<dbReference type="EMBL" id="CP001751">
    <property type="protein sequence ID" value="ADE40189.1"/>
    <property type="molecule type" value="Genomic_DNA"/>
</dbReference>
<evidence type="ECO:0000256" key="3">
    <source>
        <dbReference type="RuleBase" id="RU000363"/>
    </source>
</evidence>
<dbReference type="Gene3D" id="3.40.50.720">
    <property type="entry name" value="NAD(P)-binding Rossmann-like Domain"/>
    <property type="match status" value="1"/>
</dbReference>
<protein>
    <submittedName>
        <fullName evidence="4">Oxidoreductase, putative</fullName>
        <ecNumber evidence="4">1.-.-.-</ecNumber>
    </submittedName>
</protein>
<accession>D5BMZ6</accession>
<gene>
    <name evidence="4" type="ordered locus">SAR116_1946</name>
</gene>
<organism evidence="4 5">
    <name type="scientific">Puniceispirillum marinum (strain IMCC1322)</name>
    <dbReference type="NCBI Taxonomy" id="488538"/>
    <lineage>
        <taxon>Bacteria</taxon>
        <taxon>Pseudomonadati</taxon>
        <taxon>Pseudomonadota</taxon>
        <taxon>Alphaproteobacteria</taxon>
        <taxon>Candidatus Puniceispirillales</taxon>
        <taxon>Candidatus Puniceispirillaceae</taxon>
        <taxon>Candidatus Puniceispirillum</taxon>
    </lineage>
</organism>
<evidence type="ECO:0000256" key="1">
    <source>
        <dbReference type="ARBA" id="ARBA00006484"/>
    </source>
</evidence>
<dbReference type="STRING" id="488538.SAR116_1946"/>
<dbReference type="KEGG" id="apb:SAR116_1946"/>
<comment type="similarity">
    <text evidence="1 3">Belongs to the short-chain dehydrogenases/reductases (SDR) family.</text>
</comment>
<dbReference type="CDD" id="cd05374">
    <property type="entry name" value="17beta-HSD-like_SDR_c"/>
    <property type="match status" value="1"/>
</dbReference>
<dbReference type="Proteomes" id="UP000007460">
    <property type="component" value="Chromosome"/>
</dbReference>
<dbReference type="InterPro" id="IPR002347">
    <property type="entry name" value="SDR_fam"/>
</dbReference>
<dbReference type="PRINTS" id="PR00081">
    <property type="entry name" value="GDHRDH"/>
</dbReference>
<dbReference type="InterPro" id="IPR036291">
    <property type="entry name" value="NAD(P)-bd_dom_sf"/>
</dbReference>
<dbReference type="InterPro" id="IPR020904">
    <property type="entry name" value="Sc_DH/Rdtase_CS"/>
</dbReference>
<dbReference type="PANTHER" id="PTHR43976:SF16">
    <property type="entry name" value="SHORT-CHAIN DEHYDROGENASE_REDUCTASE FAMILY PROTEIN"/>
    <property type="match status" value="1"/>
</dbReference>
<name>D5BMZ6_PUNMI</name>
<keyword evidence="5" id="KW-1185">Reference proteome</keyword>
<dbReference type="PANTHER" id="PTHR43976">
    <property type="entry name" value="SHORT CHAIN DEHYDROGENASE"/>
    <property type="match status" value="1"/>
</dbReference>
<reference evidence="4 5" key="1">
    <citation type="journal article" date="2010" name="J. Bacteriol.">
        <title>Complete genome sequence of "Candidatus Puniceispirillum marinum" IMCC1322, a representative of the SAR116 clade in the Alphaproteobacteria.</title>
        <authorList>
            <person name="Oh H.M."/>
            <person name="Kwon K.K."/>
            <person name="Kang I."/>
            <person name="Kang S.G."/>
            <person name="Lee J.H."/>
            <person name="Kim S.J."/>
            <person name="Cho J.C."/>
        </authorList>
    </citation>
    <scope>NUCLEOTIDE SEQUENCE [LARGE SCALE GENOMIC DNA]</scope>
    <source>
        <strain evidence="4 5">IMCC1322</strain>
    </source>
</reference>
<dbReference type="HOGENOM" id="CLU_010194_2_9_5"/>
<evidence type="ECO:0000313" key="4">
    <source>
        <dbReference type="EMBL" id="ADE40189.1"/>
    </source>
</evidence>
<keyword evidence="2 4" id="KW-0560">Oxidoreductase</keyword>
<evidence type="ECO:0000313" key="5">
    <source>
        <dbReference type="Proteomes" id="UP000007460"/>
    </source>
</evidence>
<dbReference type="eggNOG" id="COG1028">
    <property type="taxonomic scope" value="Bacteria"/>
</dbReference>
<dbReference type="Pfam" id="PF00106">
    <property type="entry name" value="adh_short"/>
    <property type="match status" value="1"/>
</dbReference>
<dbReference type="AlphaFoldDB" id="D5BMZ6"/>
<dbReference type="GO" id="GO:0016491">
    <property type="term" value="F:oxidoreductase activity"/>
    <property type="evidence" value="ECO:0007669"/>
    <property type="project" value="UniProtKB-KW"/>
</dbReference>
<dbReference type="EC" id="1.-.-.-" evidence="4"/>